<dbReference type="GO" id="GO:0050661">
    <property type="term" value="F:NADP binding"/>
    <property type="evidence" value="ECO:0007669"/>
    <property type="project" value="InterPro"/>
</dbReference>
<evidence type="ECO:0000256" key="3">
    <source>
        <dbReference type="ARBA" id="ARBA00022630"/>
    </source>
</evidence>
<evidence type="ECO:0000256" key="7">
    <source>
        <dbReference type="ARBA" id="ARBA00023033"/>
    </source>
</evidence>
<keyword evidence="4 8" id="KW-0274">FAD</keyword>
<evidence type="ECO:0000313" key="9">
    <source>
        <dbReference type="EMBL" id="CAB0036574.1"/>
    </source>
</evidence>
<dbReference type="GO" id="GO:0004499">
    <property type="term" value="F:N,N-dimethylaniline monooxygenase activity"/>
    <property type="evidence" value="ECO:0007669"/>
    <property type="project" value="InterPro"/>
</dbReference>
<dbReference type="InterPro" id="IPR036188">
    <property type="entry name" value="FAD/NAD-bd_sf"/>
</dbReference>
<dbReference type="Gene3D" id="3.50.50.60">
    <property type="entry name" value="FAD/NAD(P)-binding domain"/>
    <property type="match status" value="2"/>
</dbReference>
<comment type="similarity">
    <text evidence="2 8">Belongs to the FMO family.</text>
</comment>
<dbReference type="SUPFAM" id="SSF51905">
    <property type="entry name" value="FAD/NAD(P)-binding domain"/>
    <property type="match status" value="2"/>
</dbReference>
<dbReference type="EMBL" id="CADCXV010000820">
    <property type="protein sequence ID" value="CAB0036574.1"/>
    <property type="molecule type" value="Genomic_DNA"/>
</dbReference>
<keyword evidence="3 8" id="KW-0285">Flavoprotein</keyword>
<evidence type="ECO:0000256" key="2">
    <source>
        <dbReference type="ARBA" id="ARBA00009183"/>
    </source>
</evidence>
<protein>
    <recommendedName>
        <fullName evidence="8">Flavin-containing monooxygenase</fullName>
        <ecNumber evidence="8">1.-.-.-</ecNumber>
    </recommendedName>
</protein>
<keyword evidence="5" id="KW-0521">NADP</keyword>
<accession>A0A6H5IM03</accession>
<evidence type="ECO:0000256" key="1">
    <source>
        <dbReference type="ARBA" id="ARBA00001974"/>
    </source>
</evidence>
<dbReference type="InterPro" id="IPR050346">
    <property type="entry name" value="FMO-like"/>
</dbReference>
<dbReference type="FunFam" id="3.50.50.60:FF:000138">
    <property type="entry name" value="Flavin-containing monooxygenase"/>
    <property type="match status" value="1"/>
</dbReference>
<comment type="cofactor">
    <cofactor evidence="1 8">
        <name>FAD</name>
        <dbReference type="ChEBI" id="CHEBI:57692"/>
    </cofactor>
</comment>
<dbReference type="InterPro" id="IPR020946">
    <property type="entry name" value="Flavin_mOase-like"/>
</dbReference>
<evidence type="ECO:0000256" key="6">
    <source>
        <dbReference type="ARBA" id="ARBA00023002"/>
    </source>
</evidence>
<dbReference type="Pfam" id="PF00743">
    <property type="entry name" value="FMO-like"/>
    <property type="match status" value="2"/>
</dbReference>
<gene>
    <name evidence="9" type="ORF">TBRA_LOCUS8438</name>
</gene>
<dbReference type="PRINTS" id="PR00370">
    <property type="entry name" value="FMOXYGENASE"/>
</dbReference>
<organism evidence="9 10">
    <name type="scientific">Trichogramma brassicae</name>
    <dbReference type="NCBI Taxonomy" id="86971"/>
    <lineage>
        <taxon>Eukaryota</taxon>
        <taxon>Metazoa</taxon>
        <taxon>Ecdysozoa</taxon>
        <taxon>Arthropoda</taxon>
        <taxon>Hexapoda</taxon>
        <taxon>Insecta</taxon>
        <taxon>Pterygota</taxon>
        <taxon>Neoptera</taxon>
        <taxon>Endopterygota</taxon>
        <taxon>Hymenoptera</taxon>
        <taxon>Apocrita</taxon>
        <taxon>Proctotrupomorpha</taxon>
        <taxon>Chalcidoidea</taxon>
        <taxon>Trichogrammatidae</taxon>
        <taxon>Trichogramma</taxon>
    </lineage>
</organism>
<dbReference type="InterPro" id="IPR000960">
    <property type="entry name" value="Flavin_mOase"/>
</dbReference>
<reference evidence="9 10" key="1">
    <citation type="submission" date="2020-02" db="EMBL/GenBank/DDBJ databases">
        <authorList>
            <person name="Ferguson B K."/>
        </authorList>
    </citation>
    <scope>NUCLEOTIDE SEQUENCE [LARGE SCALE GENOMIC DNA]</scope>
</reference>
<dbReference type="OrthoDB" id="66881at2759"/>
<proteinExistence type="inferred from homology"/>
<keyword evidence="7 8" id="KW-0503">Monooxygenase</keyword>
<name>A0A6H5IM03_9HYME</name>
<dbReference type="AlphaFoldDB" id="A0A6H5IM03"/>
<keyword evidence="6 8" id="KW-0560">Oxidoreductase</keyword>
<evidence type="ECO:0000256" key="5">
    <source>
        <dbReference type="ARBA" id="ARBA00022857"/>
    </source>
</evidence>
<evidence type="ECO:0000313" key="10">
    <source>
        <dbReference type="Proteomes" id="UP000479190"/>
    </source>
</evidence>
<keyword evidence="10" id="KW-1185">Reference proteome</keyword>
<dbReference type="Proteomes" id="UP000479190">
    <property type="component" value="Unassembled WGS sequence"/>
</dbReference>
<dbReference type="GO" id="GO:0050660">
    <property type="term" value="F:flavin adenine dinucleotide binding"/>
    <property type="evidence" value="ECO:0007669"/>
    <property type="project" value="InterPro"/>
</dbReference>
<sequence>MTSARTIEEIGQVRRPAIARTTTGKRVKRFRSTRSDRTALRVVTPAVAMTHRWASSMSHGIQLLLFFVYLFQLAWNGEAAAASAASSSRGRSKVCIVGAGPTGIAAAKAFADYRDEFDIVVFDRNSDVGGLWIYTDSQDLDEHNLPVHSSMYYNLRTNLPKDLMSYPDYRQFSGENRSCVSHKTIVQYLRNYTDYFDLRGYMKFDTLVEKIRPIVGGSDDWRTTRWSIKTRDLNSNESAETTCNAVVVCNGHYTKPRVPQIPGIESFPGLVMHSHIYRYPQEFAGKNVLVLGAAVSGIDISIDISRYARRVYLSHNKDRIKSQLPLNIVQVPGVASVNGSIFTLRDNSTVKVDAVLFCTGYVYDLPFLDESSGLKIDDNYVKPLYKYMLNGEHPSMAFVGLALDVALFPLVDVQTKYFVALMRDKVKLPGREVRLAESLPKAKQGDQLSEKEKKYAHALGAKQWAYQQQLAQEADFEAPPDFYRQAYNMWSAYRKTDLLHYKDGMLRVNKNGAIEIIHPAYKQFEV</sequence>
<evidence type="ECO:0000256" key="8">
    <source>
        <dbReference type="RuleBase" id="RU361177"/>
    </source>
</evidence>
<evidence type="ECO:0000256" key="4">
    <source>
        <dbReference type="ARBA" id="ARBA00022827"/>
    </source>
</evidence>
<dbReference type="PANTHER" id="PTHR23023">
    <property type="entry name" value="DIMETHYLANILINE MONOOXYGENASE"/>
    <property type="match status" value="1"/>
</dbReference>
<dbReference type="EC" id="1.-.-.-" evidence="8"/>